<name>A0AAN8IR27_TRICO</name>
<evidence type="ECO:0000313" key="2">
    <source>
        <dbReference type="EMBL" id="KAK5982801.1"/>
    </source>
</evidence>
<evidence type="ECO:0000256" key="1">
    <source>
        <dbReference type="SAM" id="SignalP"/>
    </source>
</evidence>
<evidence type="ECO:0000313" key="3">
    <source>
        <dbReference type="Proteomes" id="UP001331761"/>
    </source>
</evidence>
<proteinExistence type="predicted"/>
<comment type="caution">
    <text evidence="2">The sequence shown here is derived from an EMBL/GenBank/DDBJ whole genome shotgun (WGS) entry which is preliminary data.</text>
</comment>
<protein>
    <submittedName>
        <fullName evidence="2">Uncharacterized protein</fullName>
    </submittedName>
</protein>
<dbReference type="EMBL" id="WIXE01004725">
    <property type="protein sequence ID" value="KAK5982801.1"/>
    <property type="molecule type" value="Genomic_DNA"/>
</dbReference>
<feature type="chain" id="PRO_5042970047" evidence="1">
    <location>
        <begin position="23"/>
        <end position="96"/>
    </location>
</feature>
<feature type="non-terminal residue" evidence="2">
    <location>
        <position position="96"/>
    </location>
</feature>
<sequence length="96" mass="10695">MSGMLFCVTLFLLTLLLGSCEARRATNGYATSFVYLTARNKETGGEVRVCANYLQYKIKRIAADVESAVSFLSSYFFQTLQSHACAIPTYSVIFRV</sequence>
<keyword evidence="3" id="KW-1185">Reference proteome</keyword>
<dbReference type="AlphaFoldDB" id="A0AAN8IR27"/>
<keyword evidence="1" id="KW-0732">Signal</keyword>
<organism evidence="2 3">
    <name type="scientific">Trichostrongylus colubriformis</name>
    <name type="common">Black scour worm</name>
    <dbReference type="NCBI Taxonomy" id="6319"/>
    <lineage>
        <taxon>Eukaryota</taxon>
        <taxon>Metazoa</taxon>
        <taxon>Ecdysozoa</taxon>
        <taxon>Nematoda</taxon>
        <taxon>Chromadorea</taxon>
        <taxon>Rhabditida</taxon>
        <taxon>Rhabditina</taxon>
        <taxon>Rhabditomorpha</taxon>
        <taxon>Strongyloidea</taxon>
        <taxon>Trichostrongylidae</taxon>
        <taxon>Trichostrongylus</taxon>
    </lineage>
</organism>
<gene>
    <name evidence="2" type="ORF">GCK32_005467</name>
</gene>
<feature type="signal peptide" evidence="1">
    <location>
        <begin position="1"/>
        <end position="22"/>
    </location>
</feature>
<accession>A0AAN8IR27</accession>
<reference evidence="2 3" key="1">
    <citation type="submission" date="2019-10" db="EMBL/GenBank/DDBJ databases">
        <title>Assembly and Annotation for the nematode Trichostrongylus colubriformis.</title>
        <authorList>
            <person name="Martin J."/>
        </authorList>
    </citation>
    <scope>NUCLEOTIDE SEQUENCE [LARGE SCALE GENOMIC DNA]</scope>
    <source>
        <strain evidence="2">G859</strain>
        <tissue evidence="2">Whole worm</tissue>
    </source>
</reference>
<dbReference type="Proteomes" id="UP001331761">
    <property type="component" value="Unassembled WGS sequence"/>
</dbReference>